<feature type="binding site" evidence="14">
    <location>
        <begin position="293"/>
        <end position="300"/>
    </location>
    <ligand>
        <name>ATP</name>
        <dbReference type="ChEBI" id="CHEBI:30616"/>
    </ligand>
</feature>
<protein>
    <recommendedName>
        <fullName evidence="15">Kinesin-like protein</fullName>
    </recommendedName>
</protein>
<keyword evidence="19" id="KW-1185">Reference proteome</keyword>
<dbReference type="SMART" id="SM00129">
    <property type="entry name" value="KISc"/>
    <property type="match status" value="1"/>
</dbReference>
<dbReference type="GO" id="GO:0005524">
    <property type="term" value="F:ATP binding"/>
    <property type="evidence" value="ECO:0007669"/>
    <property type="project" value="UniProtKB-UniRule"/>
</dbReference>
<comment type="caution">
    <text evidence="18">The sequence shown here is derived from an EMBL/GenBank/DDBJ whole genome shotgun (WGS) entry which is preliminary data.</text>
</comment>
<dbReference type="GO" id="GO:0051301">
    <property type="term" value="P:cell division"/>
    <property type="evidence" value="ECO:0007669"/>
    <property type="project" value="UniProtKB-KW"/>
</dbReference>
<evidence type="ECO:0000256" key="10">
    <source>
        <dbReference type="ARBA" id="ARBA00023175"/>
    </source>
</evidence>
<dbReference type="Gene3D" id="3.40.850.10">
    <property type="entry name" value="Kinesin motor domain"/>
    <property type="match status" value="1"/>
</dbReference>
<evidence type="ECO:0000256" key="1">
    <source>
        <dbReference type="ARBA" id="ARBA00004647"/>
    </source>
</evidence>
<evidence type="ECO:0000313" key="18">
    <source>
        <dbReference type="EMBL" id="KAL3280959.1"/>
    </source>
</evidence>
<feature type="domain" description="Kinesin motor" evidence="17">
    <location>
        <begin position="203"/>
        <end position="529"/>
    </location>
</feature>
<dbReference type="GO" id="GO:0005828">
    <property type="term" value="C:kinetochore microtubule"/>
    <property type="evidence" value="ECO:0007669"/>
    <property type="project" value="UniProtKB-ARBA"/>
</dbReference>
<proteinExistence type="inferred from homology"/>
<dbReference type="InterPro" id="IPR036961">
    <property type="entry name" value="Kinesin_motor_dom_sf"/>
</dbReference>
<evidence type="ECO:0000256" key="12">
    <source>
        <dbReference type="ARBA" id="ARBA00023306"/>
    </source>
</evidence>
<keyword evidence="3" id="KW-0132">Cell division</keyword>
<dbReference type="PRINTS" id="PR00380">
    <property type="entry name" value="KINESINHEAVY"/>
</dbReference>
<keyword evidence="11" id="KW-0206">Cytoskeleton</keyword>
<dbReference type="Pfam" id="PF00225">
    <property type="entry name" value="Kinesin"/>
    <property type="match status" value="1"/>
</dbReference>
<dbReference type="SUPFAM" id="SSF52540">
    <property type="entry name" value="P-loop containing nucleoside triphosphate hydrolases"/>
    <property type="match status" value="1"/>
</dbReference>
<dbReference type="CDD" id="cd01367">
    <property type="entry name" value="KISc_KIF2_like"/>
    <property type="match status" value="1"/>
</dbReference>
<keyword evidence="2" id="KW-0963">Cytoplasm</keyword>
<organism evidence="18 19">
    <name type="scientific">Cryptolaemus montrouzieri</name>
    <dbReference type="NCBI Taxonomy" id="559131"/>
    <lineage>
        <taxon>Eukaryota</taxon>
        <taxon>Metazoa</taxon>
        <taxon>Ecdysozoa</taxon>
        <taxon>Arthropoda</taxon>
        <taxon>Hexapoda</taxon>
        <taxon>Insecta</taxon>
        <taxon>Pterygota</taxon>
        <taxon>Neoptera</taxon>
        <taxon>Endopterygota</taxon>
        <taxon>Coleoptera</taxon>
        <taxon>Polyphaga</taxon>
        <taxon>Cucujiformia</taxon>
        <taxon>Coccinelloidea</taxon>
        <taxon>Coccinellidae</taxon>
        <taxon>Scymninae</taxon>
        <taxon>Scymnini</taxon>
        <taxon>Cryptolaemus</taxon>
    </lineage>
</organism>
<evidence type="ECO:0000256" key="7">
    <source>
        <dbReference type="ARBA" id="ARBA00022829"/>
    </source>
</evidence>
<dbReference type="AlphaFoldDB" id="A0ABD2NR46"/>
<dbReference type="GO" id="GO:0003774">
    <property type="term" value="F:cytoskeletal motor activity"/>
    <property type="evidence" value="ECO:0007669"/>
    <property type="project" value="UniProtKB-UniRule"/>
</dbReference>
<dbReference type="InterPro" id="IPR027417">
    <property type="entry name" value="P-loop_NTPase"/>
</dbReference>
<dbReference type="GO" id="GO:0007059">
    <property type="term" value="P:chromosome segregation"/>
    <property type="evidence" value="ECO:0007669"/>
    <property type="project" value="UniProtKB-KW"/>
</dbReference>
<keyword evidence="9" id="KW-0175">Coiled coil</keyword>
<keyword evidence="12" id="KW-0131">Cell cycle</keyword>
<feature type="compositionally biased region" description="Polar residues" evidence="16">
    <location>
        <begin position="160"/>
        <end position="173"/>
    </location>
</feature>
<accession>A0ABD2NR46</accession>
<keyword evidence="4 15" id="KW-0493">Microtubule</keyword>
<evidence type="ECO:0000256" key="13">
    <source>
        <dbReference type="ARBA" id="ARBA00061030"/>
    </source>
</evidence>
<feature type="region of interest" description="Disordered" evidence="16">
    <location>
        <begin position="154"/>
        <end position="173"/>
    </location>
</feature>
<dbReference type="PANTHER" id="PTHR47971:SF8">
    <property type="entry name" value="KINESIN-LIKE PROTEIN"/>
    <property type="match status" value="1"/>
</dbReference>
<evidence type="ECO:0000256" key="8">
    <source>
        <dbReference type="ARBA" id="ARBA00022840"/>
    </source>
</evidence>
<evidence type="ECO:0000256" key="11">
    <source>
        <dbReference type="ARBA" id="ARBA00023212"/>
    </source>
</evidence>
<keyword evidence="10 14" id="KW-0505">Motor protein</keyword>
<comment type="similarity">
    <text evidence="13">Belongs to the TRAFAC class myosin-kinesin ATPase superfamily. Kinesin family. KIN-13 subfamily.</text>
</comment>
<dbReference type="GO" id="GO:0000922">
    <property type="term" value="C:spindle pole"/>
    <property type="evidence" value="ECO:0007669"/>
    <property type="project" value="UniProtKB-SubCell"/>
</dbReference>
<dbReference type="InterPro" id="IPR019821">
    <property type="entry name" value="Kinesin_motor_CS"/>
</dbReference>
<reference evidence="18 19" key="1">
    <citation type="journal article" date="2021" name="BMC Biol.">
        <title>Horizontally acquired antibacterial genes associated with adaptive radiation of ladybird beetles.</title>
        <authorList>
            <person name="Li H.S."/>
            <person name="Tang X.F."/>
            <person name="Huang Y.H."/>
            <person name="Xu Z.Y."/>
            <person name="Chen M.L."/>
            <person name="Du X.Y."/>
            <person name="Qiu B.Y."/>
            <person name="Chen P.T."/>
            <person name="Zhang W."/>
            <person name="Slipinski A."/>
            <person name="Escalona H.E."/>
            <person name="Waterhouse R.M."/>
            <person name="Zwick A."/>
            <person name="Pang H."/>
        </authorList>
    </citation>
    <scope>NUCLEOTIDE SEQUENCE [LARGE SCALE GENOMIC DNA]</scope>
    <source>
        <strain evidence="18">SYSU2018</strain>
    </source>
</reference>
<sequence length="641" mass="72234">MEMKTILAGSTININRSDGRVHPAVVVAVNQEGNFVRVEWFENGETKGKDLDFNVAAMLNPNLKMSNSETSPKFAKPNNVENCFVNPQRRGIPVNNRRTNVGKKRLTSNMLSEISTPAETIPKLNSSRSQCRELQNQNTVIQEVDSKFQKNKYEKRHKQQPISTATKKSQSNPYRQLATMVAEYRGRLTFEPLAMDDVVEDHQITVCVRKRPMNKFELNKNEVDIISVPRKKTLIVHEPKTKVDLTKYIENHTFKFDYSFDEKCDNAVVYKYTAQPLVKTIFEGGFATCFAYGQTGSGKTYTMSGDVIGTDSGIYALAITDVFRLINSPKFRHLNLSVSCSFFEIYSGKVLDLLNSKSVLKILEDGKQQVQVVGLKERYVTNTNEVLALISKGDILRTSGQTSANTNSSRSHAVFQIYLRKNGSVHGKLSLIDLAGNERGADTFSADRQTRLEGGEINKSLLALKECIRALGRKGAHLPFRVSKLTQVLRDSFVGNNSRTCMIAMVSPSVCSCENTLNTLRYADRVKELGSGDHTNESTVTNGKFDYSENVSSVHSVENNSKQFAEFQQAENRLFNNHRSILVKLAEAEREGQHLLKMTNNYEFDKKSYVDKFENLVDDAISNLLVSKDYIDDFKSKMPKF</sequence>
<evidence type="ECO:0000259" key="17">
    <source>
        <dbReference type="PROSITE" id="PS50067"/>
    </source>
</evidence>
<evidence type="ECO:0000256" key="4">
    <source>
        <dbReference type="ARBA" id="ARBA00022701"/>
    </source>
</evidence>
<dbReference type="Pfam" id="PF22923">
    <property type="entry name" value="KIF2A-like_1st"/>
    <property type="match status" value="1"/>
</dbReference>
<evidence type="ECO:0000256" key="5">
    <source>
        <dbReference type="ARBA" id="ARBA00022741"/>
    </source>
</evidence>
<keyword evidence="8 14" id="KW-0067">ATP-binding</keyword>
<name>A0ABD2NR46_9CUCU</name>
<comment type="subcellular location">
    <subcellularLocation>
        <location evidence="1">Cytoplasm</location>
        <location evidence="1">Cytoskeleton</location>
        <location evidence="1">Spindle pole</location>
    </subcellularLocation>
</comment>
<dbReference type="FunFam" id="3.40.850.10:FF:000012">
    <property type="entry name" value="Kinesin-like protein"/>
    <property type="match status" value="1"/>
</dbReference>
<evidence type="ECO:0000256" key="6">
    <source>
        <dbReference type="ARBA" id="ARBA00022776"/>
    </source>
</evidence>
<dbReference type="InterPro" id="IPR054473">
    <property type="entry name" value="KIF2A-like_N"/>
</dbReference>
<dbReference type="Proteomes" id="UP001516400">
    <property type="component" value="Unassembled WGS sequence"/>
</dbReference>
<dbReference type="EMBL" id="JABFTP020000144">
    <property type="protein sequence ID" value="KAL3280959.1"/>
    <property type="molecule type" value="Genomic_DNA"/>
</dbReference>
<evidence type="ECO:0000256" key="2">
    <source>
        <dbReference type="ARBA" id="ARBA00022490"/>
    </source>
</evidence>
<dbReference type="InterPro" id="IPR027640">
    <property type="entry name" value="Kinesin-like_fam"/>
</dbReference>
<dbReference type="InterPro" id="IPR001752">
    <property type="entry name" value="Kinesin_motor_dom"/>
</dbReference>
<dbReference type="PANTHER" id="PTHR47971">
    <property type="entry name" value="KINESIN-RELATED PROTEIN 6"/>
    <property type="match status" value="1"/>
</dbReference>
<keyword evidence="5 14" id="KW-0547">Nucleotide-binding</keyword>
<evidence type="ECO:0000313" key="19">
    <source>
        <dbReference type="Proteomes" id="UP001516400"/>
    </source>
</evidence>
<keyword evidence="6" id="KW-0498">Mitosis</keyword>
<evidence type="ECO:0000256" key="3">
    <source>
        <dbReference type="ARBA" id="ARBA00022618"/>
    </source>
</evidence>
<dbReference type="PROSITE" id="PS00411">
    <property type="entry name" value="KINESIN_MOTOR_1"/>
    <property type="match status" value="1"/>
</dbReference>
<keyword evidence="7" id="KW-0159">Chromosome partition</keyword>
<evidence type="ECO:0000256" key="15">
    <source>
        <dbReference type="RuleBase" id="RU000394"/>
    </source>
</evidence>
<gene>
    <name evidence="18" type="ORF">HHI36_004184</name>
</gene>
<dbReference type="PROSITE" id="PS50067">
    <property type="entry name" value="KINESIN_MOTOR_2"/>
    <property type="match status" value="1"/>
</dbReference>
<evidence type="ECO:0000256" key="9">
    <source>
        <dbReference type="ARBA" id="ARBA00023054"/>
    </source>
</evidence>
<evidence type="ECO:0000256" key="16">
    <source>
        <dbReference type="SAM" id="MobiDB-lite"/>
    </source>
</evidence>
<evidence type="ECO:0000256" key="14">
    <source>
        <dbReference type="PROSITE-ProRule" id="PRU00283"/>
    </source>
</evidence>